<dbReference type="GO" id="GO:0006260">
    <property type="term" value="P:DNA replication"/>
    <property type="evidence" value="ECO:0007669"/>
    <property type="project" value="TreeGrafter"/>
</dbReference>
<feature type="domain" description="IstB-like ATP-binding" evidence="1">
    <location>
        <begin position="11"/>
        <end position="242"/>
    </location>
</feature>
<dbReference type="CDD" id="cd00009">
    <property type="entry name" value="AAA"/>
    <property type="match status" value="1"/>
</dbReference>
<reference evidence="3" key="1">
    <citation type="submission" date="2021-02" db="EMBL/GenBank/DDBJ databases">
        <title>Sequencing the genomes of 1000 actinobacteria strains.</title>
        <authorList>
            <person name="Klenk H.-P."/>
        </authorList>
    </citation>
    <scope>NUCLEOTIDE SEQUENCE</scope>
    <source>
        <strain evidence="3">DSM 22850</strain>
    </source>
</reference>
<organism evidence="3 5">
    <name type="scientific">Leucobacter exalbidus</name>
    <dbReference type="NCBI Taxonomy" id="662960"/>
    <lineage>
        <taxon>Bacteria</taxon>
        <taxon>Bacillati</taxon>
        <taxon>Actinomycetota</taxon>
        <taxon>Actinomycetes</taxon>
        <taxon>Micrococcales</taxon>
        <taxon>Microbacteriaceae</taxon>
        <taxon>Leucobacter</taxon>
    </lineage>
</organism>
<dbReference type="GO" id="GO:0005524">
    <property type="term" value="F:ATP binding"/>
    <property type="evidence" value="ECO:0007669"/>
    <property type="project" value="InterPro"/>
</dbReference>
<accession>A0A940PTB8</accession>
<dbReference type="Gene3D" id="3.40.50.300">
    <property type="entry name" value="P-loop containing nucleotide triphosphate hydrolases"/>
    <property type="match status" value="1"/>
</dbReference>
<keyword evidence="5" id="KW-1185">Reference proteome</keyword>
<proteinExistence type="predicted"/>
<name>A0A940PTB8_9MICO</name>
<dbReference type="AlphaFoldDB" id="A0A940PTB8"/>
<dbReference type="EMBL" id="JAFIDA010000001">
    <property type="protein sequence ID" value="MBP1326293.1"/>
    <property type="molecule type" value="Genomic_DNA"/>
</dbReference>
<dbReference type="RefSeq" id="WP_209704120.1">
    <property type="nucleotide sequence ID" value="NZ_JAFIDA010000001.1"/>
</dbReference>
<dbReference type="PANTHER" id="PTHR30050:SF4">
    <property type="entry name" value="ATP-BINDING PROTEIN RV3427C IN INSERTION SEQUENCE-RELATED"/>
    <property type="match status" value="1"/>
</dbReference>
<comment type="caution">
    <text evidence="3">The sequence shown here is derived from an EMBL/GenBank/DDBJ whole genome shotgun (WGS) entry which is preliminary data.</text>
</comment>
<dbReference type="InterPro" id="IPR028350">
    <property type="entry name" value="DNAC/IstB-like"/>
</dbReference>
<dbReference type="EMBL" id="JAFIDA010000001">
    <property type="protein sequence ID" value="MBP1325028.1"/>
    <property type="molecule type" value="Genomic_DNA"/>
</dbReference>
<dbReference type="InterPro" id="IPR002611">
    <property type="entry name" value="IstB_ATP-bd"/>
</dbReference>
<protein>
    <submittedName>
        <fullName evidence="3">DNA replication protein DnaC</fullName>
    </submittedName>
</protein>
<evidence type="ECO:0000313" key="3">
    <source>
        <dbReference type="EMBL" id="MBP1325850.1"/>
    </source>
</evidence>
<evidence type="ECO:0000313" key="5">
    <source>
        <dbReference type="Proteomes" id="UP000675163"/>
    </source>
</evidence>
<dbReference type="InterPro" id="IPR027417">
    <property type="entry name" value="P-loop_NTPase"/>
</dbReference>
<gene>
    <name evidence="2" type="ORF">JOF28_000260</name>
    <name evidence="3" type="ORF">JOF28_001082</name>
    <name evidence="4" type="ORF">JOF28_001525</name>
</gene>
<dbReference type="Proteomes" id="UP000675163">
    <property type="component" value="Unassembled WGS sequence"/>
</dbReference>
<evidence type="ECO:0000259" key="1">
    <source>
        <dbReference type="Pfam" id="PF01695"/>
    </source>
</evidence>
<evidence type="ECO:0000313" key="2">
    <source>
        <dbReference type="EMBL" id="MBP1325028.1"/>
    </source>
</evidence>
<dbReference type="PIRSF" id="PIRSF003073">
    <property type="entry name" value="DNAC_TnpB_IstB"/>
    <property type="match status" value="1"/>
</dbReference>
<dbReference type="PANTHER" id="PTHR30050">
    <property type="entry name" value="CHROMOSOMAL REPLICATION INITIATOR PROTEIN DNAA"/>
    <property type="match status" value="1"/>
</dbReference>
<dbReference type="SUPFAM" id="SSF52540">
    <property type="entry name" value="P-loop containing nucleoside triphosphate hydrolases"/>
    <property type="match status" value="1"/>
</dbReference>
<dbReference type="Pfam" id="PF01695">
    <property type="entry name" value="IstB_IS21"/>
    <property type="match status" value="1"/>
</dbReference>
<evidence type="ECO:0000313" key="4">
    <source>
        <dbReference type="EMBL" id="MBP1326293.1"/>
    </source>
</evidence>
<dbReference type="EMBL" id="JAFIDA010000001">
    <property type="protein sequence ID" value="MBP1325850.1"/>
    <property type="molecule type" value="Genomic_DNA"/>
</dbReference>
<sequence length="255" mass="28568">MFSSEDHEKFRTLRITHVALQFEQLIADEANDHLTPEQLFQTAADLALGIRRENRVNGFIKKAGFPHPTASVAEIDYREGRGLTKVRMQRYAAAAWRQDPRNVLIMSPTGGGKTYLACAIGIAACHTEHSVTYVRMDDLARRLLVARGDSIQHQQLLNDLSNVEVLILDDFLTIGIDADAANDLFTILANRDTRLPTIIASQSGPGYWLEALPDRVAADSIVNRLVSGSRRIDLGTIDMRSLHAERARKKEDHWE</sequence>